<dbReference type="OrthoDB" id="6380398at2759"/>
<dbReference type="InterPro" id="IPR001254">
    <property type="entry name" value="Trypsin_dom"/>
</dbReference>
<dbReference type="InterPro" id="IPR009003">
    <property type="entry name" value="Peptidase_S1_PA"/>
</dbReference>
<dbReference type="SUPFAM" id="SSF50494">
    <property type="entry name" value="Trypsin-like serine proteases"/>
    <property type="match status" value="1"/>
</dbReference>
<dbReference type="AlphaFoldDB" id="A0A1R1YTP4"/>
<dbReference type="Gene3D" id="2.40.10.10">
    <property type="entry name" value="Trypsin-like serine proteases"/>
    <property type="match status" value="2"/>
</dbReference>
<gene>
    <name evidence="3" type="ORF">AYI69_g198</name>
</gene>
<reference evidence="4" key="1">
    <citation type="submission" date="2017-01" db="EMBL/GenBank/DDBJ databases">
        <authorList>
            <person name="Wang Y."/>
            <person name="White M."/>
            <person name="Kvist S."/>
            <person name="Moncalvo J.-M."/>
        </authorList>
    </citation>
    <scope>NUCLEOTIDE SEQUENCE [LARGE SCALE GENOMIC DNA]</scope>
    <source>
        <strain evidence="4">ID-206-W2</strain>
    </source>
</reference>
<evidence type="ECO:0000256" key="1">
    <source>
        <dbReference type="SAM" id="SignalP"/>
    </source>
</evidence>
<accession>A0A1R1YTP4</accession>
<evidence type="ECO:0000313" key="3">
    <source>
        <dbReference type="EMBL" id="OMJ30258.1"/>
    </source>
</evidence>
<organism evidence="3 4">
    <name type="scientific">Smittium culicis</name>
    <dbReference type="NCBI Taxonomy" id="133412"/>
    <lineage>
        <taxon>Eukaryota</taxon>
        <taxon>Fungi</taxon>
        <taxon>Fungi incertae sedis</taxon>
        <taxon>Zoopagomycota</taxon>
        <taxon>Kickxellomycotina</taxon>
        <taxon>Harpellomycetes</taxon>
        <taxon>Harpellales</taxon>
        <taxon>Legeriomycetaceae</taxon>
        <taxon>Smittium</taxon>
    </lineage>
</organism>
<sequence length="318" mass="36096">MFMIKAVLAGFFGLGLILAMSTGNRDMKLTEPENYNEIYKRAYNRGSGTLENYPYVVSIHNKRSGDRHICGGVLLSENAVLTSGYCISDHASGSIADAKYISVVVYTKNGKKHESNLFKVKQVFRHEKYTYNSNIENDIGIIKLDKKIGDHFIKINGIEFAKIHNRKINGNTNTVFLGWGQNPNYKFIRLSISNSVMCSLSEREKSRDYTKDNDRIIHSNVNRLEMYKGDSGGPLVLATEMSQHNRVRNSIIGIKSSSDAHVEEKYNCGNNKRTDYFTNIFSHIDWIQQKSGISLDKLEYYSSNSGGFYFPQVTDDDE</sequence>
<dbReference type="InterPro" id="IPR001314">
    <property type="entry name" value="Peptidase_S1A"/>
</dbReference>
<keyword evidence="4" id="KW-1185">Reference proteome</keyword>
<dbReference type="GO" id="GO:0004252">
    <property type="term" value="F:serine-type endopeptidase activity"/>
    <property type="evidence" value="ECO:0007669"/>
    <property type="project" value="InterPro"/>
</dbReference>
<dbReference type="SMART" id="SM00020">
    <property type="entry name" value="Tryp_SPc"/>
    <property type="match status" value="1"/>
</dbReference>
<comment type="caution">
    <text evidence="3">The sequence shown here is derived from an EMBL/GenBank/DDBJ whole genome shotgun (WGS) entry which is preliminary data.</text>
</comment>
<dbReference type="Pfam" id="PF00089">
    <property type="entry name" value="Trypsin"/>
    <property type="match status" value="1"/>
</dbReference>
<feature type="signal peptide" evidence="1">
    <location>
        <begin position="1"/>
        <end position="19"/>
    </location>
</feature>
<dbReference type="InterPro" id="IPR051333">
    <property type="entry name" value="CLIP_Serine_Protease"/>
</dbReference>
<proteinExistence type="predicted"/>
<keyword evidence="1" id="KW-0732">Signal</keyword>
<dbReference type="PROSITE" id="PS50240">
    <property type="entry name" value="TRYPSIN_DOM"/>
    <property type="match status" value="1"/>
</dbReference>
<dbReference type="GO" id="GO:0006508">
    <property type="term" value="P:proteolysis"/>
    <property type="evidence" value="ECO:0007669"/>
    <property type="project" value="InterPro"/>
</dbReference>
<feature type="domain" description="Peptidase S1" evidence="2">
    <location>
        <begin position="38"/>
        <end position="292"/>
    </location>
</feature>
<feature type="chain" id="PRO_5013317499" evidence="1">
    <location>
        <begin position="20"/>
        <end position="318"/>
    </location>
</feature>
<dbReference type="PRINTS" id="PR00722">
    <property type="entry name" value="CHYMOTRYPSIN"/>
</dbReference>
<dbReference type="PANTHER" id="PTHR24260">
    <property type="match status" value="1"/>
</dbReference>
<dbReference type="InterPro" id="IPR043504">
    <property type="entry name" value="Peptidase_S1_PA_chymotrypsin"/>
</dbReference>
<dbReference type="Proteomes" id="UP000187429">
    <property type="component" value="Unassembled WGS sequence"/>
</dbReference>
<evidence type="ECO:0000313" key="4">
    <source>
        <dbReference type="Proteomes" id="UP000187429"/>
    </source>
</evidence>
<dbReference type="PANTHER" id="PTHR24260:SF136">
    <property type="entry name" value="GH08193P-RELATED"/>
    <property type="match status" value="1"/>
</dbReference>
<name>A0A1R1YTP4_9FUNG</name>
<protein>
    <submittedName>
        <fullName evidence="3">Complement factor D</fullName>
    </submittedName>
</protein>
<evidence type="ECO:0000259" key="2">
    <source>
        <dbReference type="PROSITE" id="PS50240"/>
    </source>
</evidence>
<dbReference type="EMBL" id="LSSM01000042">
    <property type="protein sequence ID" value="OMJ30258.1"/>
    <property type="molecule type" value="Genomic_DNA"/>
</dbReference>